<evidence type="ECO:0000256" key="4">
    <source>
        <dbReference type="ARBA" id="ARBA00022692"/>
    </source>
</evidence>
<dbReference type="AlphaFoldDB" id="A0AAD5X751"/>
<gene>
    <name evidence="10" type="ORF">HK097_011672</name>
</gene>
<dbReference type="PRINTS" id="PR00171">
    <property type="entry name" value="SUGRTRNSPORT"/>
</dbReference>
<dbReference type="GO" id="GO:0005351">
    <property type="term" value="F:carbohydrate:proton symporter activity"/>
    <property type="evidence" value="ECO:0007669"/>
    <property type="project" value="TreeGrafter"/>
</dbReference>
<evidence type="ECO:0000313" key="10">
    <source>
        <dbReference type="EMBL" id="KAJ3055036.1"/>
    </source>
</evidence>
<dbReference type="PANTHER" id="PTHR48022:SF2">
    <property type="entry name" value="PLASTIDIC GLUCOSE TRANSPORTER 4"/>
    <property type="match status" value="1"/>
</dbReference>
<protein>
    <recommendedName>
        <fullName evidence="9">Major facilitator superfamily (MFS) profile domain-containing protein</fullName>
    </recommendedName>
</protein>
<feature type="transmembrane region" description="Helical" evidence="8">
    <location>
        <begin position="272"/>
        <end position="294"/>
    </location>
</feature>
<evidence type="ECO:0000256" key="5">
    <source>
        <dbReference type="ARBA" id="ARBA00022989"/>
    </source>
</evidence>
<dbReference type="InterPro" id="IPR020846">
    <property type="entry name" value="MFS_dom"/>
</dbReference>
<evidence type="ECO:0000256" key="2">
    <source>
        <dbReference type="ARBA" id="ARBA00010992"/>
    </source>
</evidence>
<comment type="similarity">
    <text evidence="2 7">Belongs to the major facilitator superfamily. Sugar transporter (TC 2.A.1.1) family.</text>
</comment>
<dbReference type="InterPro" id="IPR003663">
    <property type="entry name" value="Sugar/inositol_transpt"/>
</dbReference>
<feature type="transmembrane region" description="Helical" evidence="8">
    <location>
        <begin position="408"/>
        <end position="427"/>
    </location>
</feature>
<dbReference type="Pfam" id="PF00083">
    <property type="entry name" value="Sugar_tr"/>
    <property type="match status" value="1"/>
</dbReference>
<keyword evidence="5 8" id="KW-1133">Transmembrane helix</keyword>
<feature type="transmembrane region" description="Helical" evidence="8">
    <location>
        <begin position="150"/>
        <end position="174"/>
    </location>
</feature>
<dbReference type="FunFam" id="1.20.1250.20:FF:000134">
    <property type="entry name" value="MFS sugar transporter protein"/>
    <property type="match status" value="1"/>
</dbReference>
<dbReference type="InterPro" id="IPR005829">
    <property type="entry name" value="Sugar_transporter_CS"/>
</dbReference>
<dbReference type="Proteomes" id="UP001212841">
    <property type="component" value="Unassembled WGS sequence"/>
</dbReference>
<dbReference type="InterPro" id="IPR005828">
    <property type="entry name" value="MFS_sugar_transport-like"/>
</dbReference>
<accession>A0AAD5X751</accession>
<dbReference type="SUPFAM" id="SSF103473">
    <property type="entry name" value="MFS general substrate transporter"/>
    <property type="match status" value="1"/>
</dbReference>
<dbReference type="InterPro" id="IPR036259">
    <property type="entry name" value="MFS_trans_sf"/>
</dbReference>
<feature type="transmembrane region" description="Helical" evidence="8">
    <location>
        <begin position="92"/>
        <end position="110"/>
    </location>
</feature>
<keyword evidence="4 8" id="KW-0812">Transmembrane</keyword>
<sequence length="501" mass="54441">MKLFAVLTAFGAAVGGFLFGYEIGVVSQVLSMDAFGLRFGLKINERGADGELLAATGAADATGWITFTFLIGCVAGAAIVSDFADRFGRKRSLLIGAAIFVIGVIFQAAASNFGLLYAGRLISGVGVGVSSQVVPLYISETAATNVRGRLISVYQLMITVGIFIAACVNSGIIASSLSGSETEWRLALAIQAIPGVLIILINSFLPFSPRWLAGKHRDDEAIAALSKLRSADPNSEEVQTEYNQIREEVKLQESIGEATWAEVGQRKWLKRVMIGIILQFFQQWTGINVILYYQNELITKMGFDPADAKTAFNLAINAINMVATLPGMYLIERMGRRKLLLFGALGMGIAQYIVTIALREAEVKSQPGLAWLAIVAVFVFEIFFASTWGPVVWVYQSEIYPLRLRSKATGLATISNWANGAIIAKVAPLINEKAGNFTYLLWGSMALASFVYTFFFIPETMGKSLEEMDMIFDGSVASASPSNIDTIDVEGNPEMTHRRKH</sequence>
<dbReference type="PROSITE" id="PS50850">
    <property type="entry name" value="MFS"/>
    <property type="match status" value="1"/>
</dbReference>
<keyword evidence="3 7" id="KW-0813">Transport</keyword>
<evidence type="ECO:0000313" key="11">
    <source>
        <dbReference type="Proteomes" id="UP001212841"/>
    </source>
</evidence>
<dbReference type="PROSITE" id="PS00217">
    <property type="entry name" value="SUGAR_TRANSPORT_2"/>
    <property type="match status" value="1"/>
</dbReference>
<dbReference type="PROSITE" id="PS00216">
    <property type="entry name" value="SUGAR_TRANSPORT_1"/>
    <property type="match status" value="2"/>
</dbReference>
<organism evidence="10 11">
    <name type="scientific">Rhizophlyctis rosea</name>
    <dbReference type="NCBI Taxonomy" id="64517"/>
    <lineage>
        <taxon>Eukaryota</taxon>
        <taxon>Fungi</taxon>
        <taxon>Fungi incertae sedis</taxon>
        <taxon>Chytridiomycota</taxon>
        <taxon>Chytridiomycota incertae sedis</taxon>
        <taxon>Chytridiomycetes</taxon>
        <taxon>Rhizophlyctidales</taxon>
        <taxon>Rhizophlyctidaceae</taxon>
        <taxon>Rhizophlyctis</taxon>
    </lineage>
</organism>
<evidence type="ECO:0000256" key="7">
    <source>
        <dbReference type="RuleBase" id="RU003346"/>
    </source>
</evidence>
<dbReference type="PANTHER" id="PTHR48022">
    <property type="entry name" value="PLASTIDIC GLUCOSE TRANSPORTER 4"/>
    <property type="match status" value="1"/>
</dbReference>
<feature type="domain" description="Major facilitator superfamily (MFS) profile" evidence="9">
    <location>
        <begin position="8"/>
        <end position="461"/>
    </location>
</feature>
<evidence type="ECO:0000256" key="8">
    <source>
        <dbReference type="SAM" id="Phobius"/>
    </source>
</evidence>
<keyword evidence="6 8" id="KW-0472">Membrane</keyword>
<feature type="transmembrane region" description="Helical" evidence="8">
    <location>
        <begin position="439"/>
        <end position="458"/>
    </location>
</feature>
<dbReference type="GO" id="GO:0016020">
    <property type="term" value="C:membrane"/>
    <property type="evidence" value="ECO:0007669"/>
    <property type="project" value="UniProtKB-SubCell"/>
</dbReference>
<feature type="transmembrane region" description="Helical" evidence="8">
    <location>
        <begin position="116"/>
        <end position="138"/>
    </location>
</feature>
<dbReference type="Gene3D" id="1.20.1250.20">
    <property type="entry name" value="MFS general substrate transporter like domains"/>
    <property type="match status" value="1"/>
</dbReference>
<evidence type="ECO:0000256" key="6">
    <source>
        <dbReference type="ARBA" id="ARBA00023136"/>
    </source>
</evidence>
<evidence type="ECO:0000256" key="3">
    <source>
        <dbReference type="ARBA" id="ARBA00022448"/>
    </source>
</evidence>
<evidence type="ECO:0000256" key="1">
    <source>
        <dbReference type="ARBA" id="ARBA00004141"/>
    </source>
</evidence>
<dbReference type="InterPro" id="IPR050360">
    <property type="entry name" value="MFS_Sugar_Transporters"/>
</dbReference>
<feature type="transmembrane region" description="Helical" evidence="8">
    <location>
        <begin position="61"/>
        <end position="80"/>
    </location>
</feature>
<name>A0AAD5X751_9FUNG</name>
<feature type="transmembrane region" description="Helical" evidence="8">
    <location>
        <begin position="186"/>
        <end position="207"/>
    </location>
</feature>
<feature type="transmembrane region" description="Helical" evidence="8">
    <location>
        <begin position="314"/>
        <end position="332"/>
    </location>
</feature>
<keyword evidence="11" id="KW-1185">Reference proteome</keyword>
<feature type="transmembrane region" description="Helical" evidence="8">
    <location>
        <begin position="339"/>
        <end position="358"/>
    </location>
</feature>
<dbReference type="NCBIfam" id="TIGR00879">
    <property type="entry name" value="SP"/>
    <property type="match status" value="1"/>
</dbReference>
<comment type="caution">
    <text evidence="10">The sequence shown here is derived from an EMBL/GenBank/DDBJ whole genome shotgun (WGS) entry which is preliminary data.</text>
</comment>
<comment type="subcellular location">
    <subcellularLocation>
        <location evidence="1">Membrane</location>
        <topology evidence="1">Multi-pass membrane protein</topology>
    </subcellularLocation>
</comment>
<proteinExistence type="inferred from homology"/>
<dbReference type="EMBL" id="JADGJD010000099">
    <property type="protein sequence ID" value="KAJ3055036.1"/>
    <property type="molecule type" value="Genomic_DNA"/>
</dbReference>
<evidence type="ECO:0000259" key="9">
    <source>
        <dbReference type="PROSITE" id="PS50850"/>
    </source>
</evidence>
<feature type="transmembrane region" description="Helical" evidence="8">
    <location>
        <begin position="370"/>
        <end position="396"/>
    </location>
</feature>
<reference evidence="10" key="1">
    <citation type="submission" date="2020-05" db="EMBL/GenBank/DDBJ databases">
        <title>Phylogenomic resolution of chytrid fungi.</title>
        <authorList>
            <person name="Stajich J.E."/>
            <person name="Amses K."/>
            <person name="Simmons R."/>
            <person name="Seto K."/>
            <person name="Myers J."/>
            <person name="Bonds A."/>
            <person name="Quandt C.A."/>
            <person name="Barry K."/>
            <person name="Liu P."/>
            <person name="Grigoriev I."/>
            <person name="Longcore J.E."/>
            <person name="James T.Y."/>
        </authorList>
    </citation>
    <scope>NUCLEOTIDE SEQUENCE</scope>
    <source>
        <strain evidence="10">JEL0318</strain>
    </source>
</reference>